<accession>A0A1Y5P589</accession>
<name>A0A1Y5P589_9MYCO</name>
<dbReference type="EMBL" id="FLQS01000010">
    <property type="protein sequence ID" value="SBS73817.1"/>
    <property type="molecule type" value="Genomic_DNA"/>
</dbReference>
<gene>
    <name evidence="1" type="ORF">MHPYR_180075</name>
</gene>
<organism evidence="1">
    <name type="scientific">uncultured Mycobacterium sp</name>
    <dbReference type="NCBI Taxonomy" id="171292"/>
    <lineage>
        <taxon>Bacteria</taxon>
        <taxon>Bacillati</taxon>
        <taxon>Actinomycetota</taxon>
        <taxon>Actinomycetes</taxon>
        <taxon>Mycobacteriales</taxon>
        <taxon>Mycobacteriaceae</taxon>
        <taxon>Mycobacterium</taxon>
        <taxon>environmental samples</taxon>
    </lineage>
</organism>
<protein>
    <recommendedName>
        <fullName evidence="2">GIY-YIG nuclease family protein</fullName>
    </recommendedName>
</protein>
<evidence type="ECO:0008006" key="2">
    <source>
        <dbReference type="Google" id="ProtNLM"/>
    </source>
</evidence>
<sequence length="199" mass="23034">MSYRSAFGSHAGQFAPLSPKRLAREISPRCVWRERPGDAKCGLDVIDGTPVCYWHGVRIAARVFEHEKREREEIPPPDDAERWPTDEEYQAQLDVEREEELARRKALPAFVYYLMLSPTTVKIGTTRYLKQRISTHGSELQYIVALERGGYDVEKLRHDQFPMERHGIKEVFTISDALRTHIESLVPQRDQLMKLALGE</sequence>
<reference evidence="1" key="1">
    <citation type="submission" date="2016-03" db="EMBL/GenBank/DDBJ databases">
        <authorList>
            <person name="Ploux O."/>
        </authorList>
    </citation>
    <scope>NUCLEOTIDE SEQUENCE</scope>
    <source>
        <strain evidence="1">UC10</strain>
    </source>
</reference>
<dbReference type="AlphaFoldDB" id="A0A1Y5P589"/>
<proteinExistence type="predicted"/>
<evidence type="ECO:0000313" key="1">
    <source>
        <dbReference type="EMBL" id="SBS73817.1"/>
    </source>
</evidence>